<accession>A0ABQ1KSR6</accession>
<evidence type="ECO:0000313" key="2">
    <source>
        <dbReference type="EMBL" id="GGC05850.1"/>
    </source>
</evidence>
<dbReference type="InterPro" id="IPR000073">
    <property type="entry name" value="AB_hydrolase_1"/>
</dbReference>
<dbReference type="GO" id="GO:0016787">
    <property type="term" value="F:hydrolase activity"/>
    <property type="evidence" value="ECO:0007669"/>
    <property type="project" value="UniProtKB-KW"/>
</dbReference>
<dbReference type="RefSeq" id="WP_229680821.1">
    <property type="nucleotide sequence ID" value="NZ_BMIJ01000007.1"/>
</dbReference>
<comment type="caution">
    <text evidence="2">The sequence shown here is derived from an EMBL/GenBank/DDBJ whole genome shotgun (WGS) entry which is preliminary data.</text>
</comment>
<evidence type="ECO:0000313" key="3">
    <source>
        <dbReference type="Proteomes" id="UP000629025"/>
    </source>
</evidence>
<keyword evidence="3" id="KW-1185">Reference proteome</keyword>
<sequence length="260" mass="29468">MNKPPEYPTEQPATQDTRPWLLLRGLAREQRHWGEFPKLLAERMRARVICPDTPGNGYRCQEHSPLNIRDTLEAVRRELGNRGPLNLLGLSMGGMIATEWTRLYPQEVNTLVLINSSFGNFSPPWQRLRPRALGRVLASLTRPTLEREGVVFDLICQRSGDRRDSVAEWAKYAVEQPLSRANFARQLTAASRYRGPAKAPLPTTLILSGLGDRLVNPACSAAIARRWGVDFDSHPWAGHDLPHDDPQWVIQRLQVSLQDR</sequence>
<dbReference type="Gene3D" id="3.40.50.1820">
    <property type="entry name" value="alpha/beta hydrolase"/>
    <property type="match status" value="1"/>
</dbReference>
<gene>
    <name evidence="2" type="ORF">GCM10011352_35070</name>
</gene>
<dbReference type="SUPFAM" id="SSF53474">
    <property type="entry name" value="alpha/beta-Hydrolases"/>
    <property type="match status" value="1"/>
</dbReference>
<dbReference type="Proteomes" id="UP000629025">
    <property type="component" value="Unassembled WGS sequence"/>
</dbReference>
<feature type="domain" description="AB hydrolase-1" evidence="1">
    <location>
        <begin position="21"/>
        <end position="251"/>
    </location>
</feature>
<reference evidence="3" key="1">
    <citation type="journal article" date="2019" name="Int. J. Syst. Evol. Microbiol.">
        <title>The Global Catalogue of Microorganisms (GCM) 10K type strain sequencing project: providing services to taxonomists for standard genome sequencing and annotation.</title>
        <authorList>
            <consortium name="The Broad Institute Genomics Platform"/>
            <consortium name="The Broad Institute Genome Sequencing Center for Infectious Disease"/>
            <person name="Wu L."/>
            <person name="Ma J."/>
        </authorList>
    </citation>
    <scope>NUCLEOTIDE SEQUENCE [LARGE SCALE GENOMIC DNA]</scope>
    <source>
        <strain evidence="3">CGMCC 1.15341</strain>
    </source>
</reference>
<dbReference type="PANTHER" id="PTHR43194:SF5">
    <property type="entry name" value="PIMELOYL-[ACYL-CARRIER PROTEIN] METHYL ESTER ESTERASE"/>
    <property type="match status" value="1"/>
</dbReference>
<dbReference type="Pfam" id="PF12697">
    <property type="entry name" value="Abhydrolase_6"/>
    <property type="match status" value="1"/>
</dbReference>
<evidence type="ECO:0000259" key="1">
    <source>
        <dbReference type="Pfam" id="PF12697"/>
    </source>
</evidence>
<proteinExistence type="predicted"/>
<dbReference type="InterPro" id="IPR050228">
    <property type="entry name" value="Carboxylesterase_BioH"/>
</dbReference>
<protein>
    <submittedName>
        <fullName evidence="2">Alpha/beta hydrolase</fullName>
    </submittedName>
</protein>
<dbReference type="PANTHER" id="PTHR43194">
    <property type="entry name" value="HYDROLASE ALPHA/BETA FOLD FAMILY"/>
    <property type="match status" value="1"/>
</dbReference>
<dbReference type="PRINTS" id="PR00111">
    <property type="entry name" value="ABHYDROLASE"/>
</dbReference>
<keyword evidence="2" id="KW-0378">Hydrolase</keyword>
<organism evidence="2 3">
    <name type="scientific">Marinobacterium zhoushanense</name>
    <dbReference type="NCBI Taxonomy" id="1679163"/>
    <lineage>
        <taxon>Bacteria</taxon>
        <taxon>Pseudomonadati</taxon>
        <taxon>Pseudomonadota</taxon>
        <taxon>Gammaproteobacteria</taxon>
        <taxon>Oceanospirillales</taxon>
        <taxon>Oceanospirillaceae</taxon>
        <taxon>Marinobacterium</taxon>
    </lineage>
</organism>
<name>A0ABQ1KSR6_9GAMM</name>
<dbReference type="EMBL" id="BMIJ01000007">
    <property type="protein sequence ID" value="GGC05850.1"/>
    <property type="molecule type" value="Genomic_DNA"/>
</dbReference>
<dbReference type="InterPro" id="IPR029058">
    <property type="entry name" value="AB_hydrolase_fold"/>
</dbReference>